<organism evidence="8">
    <name type="scientific">Moorella thermoacetica Y72</name>
    <dbReference type="NCBI Taxonomy" id="1325331"/>
    <lineage>
        <taxon>Bacteria</taxon>
        <taxon>Bacillati</taxon>
        <taxon>Bacillota</taxon>
        <taxon>Clostridia</taxon>
        <taxon>Neomoorellales</taxon>
        <taxon>Neomoorellaceae</taxon>
        <taxon>Neomoorella</taxon>
    </lineage>
</organism>
<dbReference type="GO" id="GO:1990112">
    <property type="term" value="C:RQC complex"/>
    <property type="evidence" value="ECO:0007669"/>
    <property type="project" value="TreeGrafter"/>
</dbReference>
<dbReference type="GO" id="GO:0000049">
    <property type="term" value="F:tRNA binding"/>
    <property type="evidence" value="ECO:0007669"/>
    <property type="project" value="UniProtKB-UniRule"/>
</dbReference>
<dbReference type="HAMAP" id="MF_00844_B">
    <property type="entry name" value="RqcH_B"/>
    <property type="match status" value="1"/>
</dbReference>
<dbReference type="Gene3D" id="1.10.8.50">
    <property type="match status" value="1"/>
</dbReference>
<feature type="region of interest" description="Disordered" evidence="6">
    <location>
        <begin position="453"/>
        <end position="489"/>
    </location>
</feature>
<dbReference type="GO" id="GO:0043023">
    <property type="term" value="F:ribosomal large subunit binding"/>
    <property type="evidence" value="ECO:0007669"/>
    <property type="project" value="UniProtKB-UniRule"/>
</dbReference>
<proteinExistence type="inferred from homology"/>
<dbReference type="GO" id="GO:0019843">
    <property type="term" value="F:rRNA binding"/>
    <property type="evidence" value="ECO:0007669"/>
    <property type="project" value="UniProtKB-UniRule"/>
</dbReference>
<sequence>MAKPYFWRSTTAMAFDGLFLAAISAELSGLTGSRVDRIFQPEKETVILHLRKGRDTRKLLLCSLSDQARVHLTTASFTNPPTPPLFCMVLRKHLEGGILTAVEQPGLERVLKLHFNTTDELGRQAPRLLLIEIMGKHSNIILLNPEGSIIDAARRYTHAVSRHREVLPGRPYVPPPAQDKADPRKLDDEAFTRLLYEGNWGDPLERLLVNRLAGVGPETAREIIHRAGLPAGTTLEGCGAYEVNRLYQALGEVLAATGPAAWKPEVILRPEGEPLAFASFELHQYQGLPREHPATPGAACDYFYSLRREHQLLEGTRRSLEHVLEKELKRCRKKEGLQAATVAEAAGAEEFRLAGELITANIYRIKKGQASLTAANFYDPDGEPVTIELDPSRTPAENAQWYFNRYNKAKHAARLAAAQLEQTKAEIAYLESIAQAVSMAATRDDLEEIRRELRQAGYLPEERDKQKPGKKAAKPEAHQPSRPLEFTSPDGFKILVGKNNRQNDWLTLKQAADGDLWLHAKDIPGSHVIIRTGGREVPATTLETAARLAARYSRAGQSSRVPVDYTLVKHVRKPPGARPGMVIYDHQRTVYVTPAE</sequence>
<feature type="compositionally biased region" description="Basic and acidic residues" evidence="6">
    <location>
        <begin position="453"/>
        <end position="479"/>
    </location>
</feature>
<dbReference type="FunFam" id="2.30.310.10:FF:000004">
    <property type="entry name" value="Fibronectin-binding protein A"/>
    <property type="match status" value="1"/>
</dbReference>
<keyword evidence="2 5" id="KW-0699">rRNA-binding</keyword>
<dbReference type="InterPro" id="IPR051608">
    <property type="entry name" value="RQC_Subunit_NEMF"/>
</dbReference>
<keyword evidence="1 5" id="KW-0820">tRNA-binding</keyword>
<evidence type="ECO:0000256" key="2">
    <source>
        <dbReference type="ARBA" id="ARBA00022730"/>
    </source>
</evidence>
<evidence type="ECO:0000259" key="7">
    <source>
        <dbReference type="Pfam" id="PF05670"/>
    </source>
</evidence>
<comment type="similarity">
    <text evidence="5">Belongs to the NEMF family.</text>
</comment>
<dbReference type="PANTHER" id="PTHR15239:SF6">
    <property type="entry name" value="RIBOSOME QUALITY CONTROL COMPLEX SUBUNIT NEMF"/>
    <property type="match status" value="1"/>
</dbReference>
<gene>
    <name evidence="5" type="primary">rqcH</name>
    <name evidence="8" type="ORF">MTY_1953</name>
</gene>
<evidence type="ECO:0000313" key="8">
    <source>
        <dbReference type="EMBL" id="GAF26613.1"/>
    </source>
</evidence>
<dbReference type="InterPro" id="IPR043682">
    <property type="entry name" value="RqcH_bacterial"/>
</dbReference>
<comment type="subunit">
    <text evidence="5">Associates with stalled 50S ribosomal subunits. Binds to RqcP.</text>
</comment>
<dbReference type="Gene3D" id="2.30.310.10">
    <property type="entry name" value="ibrinogen binding protein from staphylococcus aureus domain"/>
    <property type="match status" value="1"/>
</dbReference>
<dbReference type="AlphaFoldDB" id="A0A0S6UCZ9"/>
<feature type="domain" description="NFACT RNA-binding" evidence="7">
    <location>
        <begin position="485"/>
        <end position="576"/>
    </location>
</feature>
<dbReference type="EMBL" id="DF238840">
    <property type="protein sequence ID" value="GAF26613.1"/>
    <property type="molecule type" value="Genomic_DNA"/>
</dbReference>
<evidence type="ECO:0000256" key="4">
    <source>
        <dbReference type="ARBA" id="ARBA00022917"/>
    </source>
</evidence>
<dbReference type="Proteomes" id="UP000063718">
    <property type="component" value="Unassembled WGS sequence"/>
</dbReference>
<accession>A0A0S6UCZ9</accession>
<evidence type="ECO:0000256" key="5">
    <source>
        <dbReference type="HAMAP-Rule" id="MF_00844"/>
    </source>
</evidence>
<dbReference type="PANTHER" id="PTHR15239">
    <property type="entry name" value="NUCLEAR EXPORT MEDIATOR FACTOR NEMF"/>
    <property type="match status" value="1"/>
</dbReference>
<reference evidence="8" key="1">
    <citation type="journal article" date="2014" name="Gene">
        <title>Genome-guided analysis of transformation efficiency and carbon dioxide assimilation by Moorella thermoacetica Y72.</title>
        <authorList>
            <person name="Tsukahara K."/>
            <person name="Kita A."/>
            <person name="Nakashimada Y."/>
            <person name="Hoshino T."/>
            <person name="Murakami K."/>
        </authorList>
    </citation>
    <scope>NUCLEOTIDE SEQUENCE [LARGE SCALE GENOMIC DNA]</scope>
    <source>
        <strain evidence="8">Y72</strain>
    </source>
</reference>
<keyword evidence="3 5" id="KW-0694">RNA-binding</keyword>
<dbReference type="Pfam" id="PF05833">
    <property type="entry name" value="NFACT_N"/>
    <property type="match status" value="1"/>
</dbReference>
<dbReference type="InterPro" id="IPR010979">
    <property type="entry name" value="Ribosomal_uS13-like_H2TH"/>
</dbReference>
<evidence type="ECO:0000256" key="1">
    <source>
        <dbReference type="ARBA" id="ARBA00022555"/>
    </source>
</evidence>
<evidence type="ECO:0000256" key="6">
    <source>
        <dbReference type="SAM" id="MobiDB-lite"/>
    </source>
</evidence>
<dbReference type="SUPFAM" id="SSF46946">
    <property type="entry name" value="S13-like H2TH domain"/>
    <property type="match status" value="1"/>
</dbReference>
<comment type="function">
    <text evidence="5">Key component of the ribosome quality control system (RQC), a ribosome-associated complex that mediates the extraction of incompletely synthesized nascent chains from stalled ribosomes and their subsequent degradation. RqcH recruits Ala-charged tRNA, and with RqcP directs the elongation of stalled nascent chains on 50S ribosomal subunits, leading to non-templated C-terminal alanine extensions (Ala tail). The Ala tail promotes nascent chain degradation. May add between 1 and at least 8 Ala residues. Binds to stalled 50S ribosomal subunits.</text>
</comment>
<protein>
    <recommendedName>
        <fullName evidence="5">Rqc2 homolog RqcH</fullName>
        <shortName evidence="5">RqcH</shortName>
    </recommendedName>
</protein>
<keyword evidence="4 5" id="KW-0648">Protein biosynthesis</keyword>
<dbReference type="InterPro" id="IPR008532">
    <property type="entry name" value="NFACT_RNA-bd"/>
</dbReference>
<evidence type="ECO:0000256" key="3">
    <source>
        <dbReference type="ARBA" id="ARBA00022884"/>
    </source>
</evidence>
<name>A0A0S6UCZ9_NEOTH</name>
<dbReference type="GO" id="GO:0072344">
    <property type="term" value="P:rescue of stalled ribosome"/>
    <property type="evidence" value="ECO:0007669"/>
    <property type="project" value="UniProtKB-UniRule"/>
</dbReference>
<dbReference type="Pfam" id="PF05670">
    <property type="entry name" value="NFACT-R_1"/>
    <property type="match status" value="1"/>
</dbReference>